<gene>
    <name evidence="7" type="ORF">Aco03nite_098160</name>
</gene>
<evidence type="ECO:0000259" key="6">
    <source>
        <dbReference type="PROSITE" id="PS51332"/>
    </source>
</evidence>
<dbReference type="Gene3D" id="3.40.50.300">
    <property type="entry name" value="P-loop containing nucleotide triphosphate hydrolases"/>
    <property type="match status" value="1"/>
</dbReference>
<dbReference type="InterPro" id="IPR058240">
    <property type="entry name" value="rSAM_sf"/>
</dbReference>
<evidence type="ECO:0000256" key="2">
    <source>
        <dbReference type="ARBA" id="ARBA00022691"/>
    </source>
</evidence>
<dbReference type="SMART" id="SM00729">
    <property type="entry name" value="Elp3"/>
    <property type="match status" value="1"/>
</dbReference>
<dbReference type="InterPro" id="IPR051198">
    <property type="entry name" value="BchE-like"/>
</dbReference>
<dbReference type="SUPFAM" id="SSF52540">
    <property type="entry name" value="P-loop containing nucleoside triphosphate hydrolases"/>
    <property type="match status" value="1"/>
</dbReference>
<dbReference type="PANTHER" id="PTHR43409">
    <property type="entry name" value="ANAEROBIC MAGNESIUM-PROTOPORPHYRIN IX MONOMETHYL ESTER CYCLASE-RELATED"/>
    <property type="match status" value="1"/>
</dbReference>
<dbReference type="InterPro" id="IPR023984">
    <property type="entry name" value="rSAM_ocin_1"/>
</dbReference>
<dbReference type="PANTHER" id="PTHR43409:SF7">
    <property type="entry name" value="BLL1977 PROTEIN"/>
    <property type="match status" value="1"/>
</dbReference>
<evidence type="ECO:0000256" key="3">
    <source>
        <dbReference type="ARBA" id="ARBA00022723"/>
    </source>
</evidence>
<keyword evidence="8" id="KW-1185">Reference proteome</keyword>
<feature type="domain" description="B12-binding" evidence="6">
    <location>
        <begin position="87"/>
        <end position="221"/>
    </location>
</feature>
<dbReference type="EMBL" id="BOMG01000126">
    <property type="protein sequence ID" value="GID61412.1"/>
    <property type="molecule type" value="Genomic_DNA"/>
</dbReference>
<comment type="caution">
    <text evidence="7">The sequence shown here is derived from an EMBL/GenBank/DDBJ whole genome shotgun (WGS) entry which is preliminary data.</text>
</comment>
<dbReference type="InterPro" id="IPR007197">
    <property type="entry name" value="rSAM"/>
</dbReference>
<dbReference type="InterPro" id="IPR013785">
    <property type="entry name" value="Aldolase_TIM"/>
</dbReference>
<accession>A0ABQ3XSD4</accession>
<dbReference type="RefSeq" id="WP_203809356.1">
    <property type="nucleotide sequence ID" value="NZ_BAAAQE010000104.1"/>
</dbReference>
<dbReference type="Proteomes" id="UP000612282">
    <property type="component" value="Unassembled WGS sequence"/>
</dbReference>
<evidence type="ECO:0000256" key="4">
    <source>
        <dbReference type="ARBA" id="ARBA00023004"/>
    </source>
</evidence>
<organism evidence="7 8">
    <name type="scientific">Actinoplanes couchii</name>
    <dbReference type="NCBI Taxonomy" id="403638"/>
    <lineage>
        <taxon>Bacteria</taxon>
        <taxon>Bacillati</taxon>
        <taxon>Actinomycetota</taxon>
        <taxon>Actinomycetes</taxon>
        <taxon>Micromonosporales</taxon>
        <taxon>Micromonosporaceae</taxon>
        <taxon>Actinoplanes</taxon>
    </lineage>
</organism>
<dbReference type="SFLD" id="SFLDG01082">
    <property type="entry name" value="B12-binding_domain_containing"/>
    <property type="match status" value="1"/>
</dbReference>
<keyword evidence="5" id="KW-0411">Iron-sulfur</keyword>
<dbReference type="InterPro" id="IPR006638">
    <property type="entry name" value="Elp3/MiaA/NifB-like_rSAM"/>
</dbReference>
<name>A0ABQ3XSD4_9ACTN</name>
<reference evidence="7 8" key="1">
    <citation type="submission" date="2021-01" db="EMBL/GenBank/DDBJ databases">
        <title>Whole genome shotgun sequence of Actinoplanes couchii NBRC 106145.</title>
        <authorList>
            <person name="Komaki H."/>
            <person name="Tamura T."/>
        </authorList>
    </citation>
    <scope>NUCLEOTIDE SEQUENCE [LARGE SCALE GENOMIC DNA]</scope>
    <source>
        <strain evidence="7 8">NBRC 106145</strain>
    </source>
</reference>
<dbReference type="Gene3D" id="3.20.20.70">
    <property type="entry name" value="Aldolase class I"/>
    <property type="match status" value="1"/>
</dbReference>
<keyword evidence="4" id="KW-0408">Iron</keyword>
<dbReference type="SFLD" id="SFLDS00029">
    <property type="entry name" value="Radical_SAM"/>
    <property type="match status" value="1"/>
</dbReference>
<evidence type="ECO:0000313" key="8">
    <source>
        <dbReference type="Proteomes" id="UP000612282"/>
    </source>
</evidence>
<comment type="cofactor">
    <cofactor evidence="1">
        <name>[4Fe-4S] cluster</name>
        <dbReference type="ChEBI" id="CHEBI:49883"/>
    </cofactor>
</comment>
<proteinExistence type="predicted"/>
<dbReference type="Pfam" id="PF04055">
    <property type="entry name" value="Radical_SAM"/>
    <property type="match status" value="1"/>
</dbReference>
<evidence type="ECO:0000256" key="5">
    <source>
        <dbReference type="ARBA" id="ARBA00023014"/>
    </source>
</evidence>
<sequence>MTERSGASAPWERPGDEPPLDVLWLCLPWQAVSRANLGLALISALTRDSARVGTRYSNIDFARRIGPGLYQRLQASRLTAEGLFVPAAFDLRDSVREDWASRAFPLMQQETGLEAEQAEHVIGVEVPRFLDAMVDEIVRRRPAIVGFSLLVSQTVPALAVARRLRAVLPEVRVLVGGSACAGPMGAALLRNFRDFDVAVTGEIGLSITSLVRKMLAREDLSDVPGVAYREDGVVRSNAPASLDALETLPPPDYSDFVSQFRASGLDEALWLPFESSRGCWWGERVICSFCGLNGENVIYRRKPAARVAEELLLLSDRHGVDQFCATDNILPADADKELLPALARVRERVPGLRIYYQMKSNFSRALLDRLVAGGVTMVQPGIESFDDSILRLMRKGATGLSQVRAIKLTTEAGVEAIYGILHGTVGETADNLRDQTELLPALHHLQPPSYYSPISLDRFSPYAEESERFGIELLPSEYSELLYPDPDVDRMGITGVFQTRRQVTDPELEAAVDELGRAVVDWQQSHDRSTCDYAMLPGPIVQVREGRDGNDETIRLDGALAEVLALTDEVTSLRAVARQAGRPFEEVSAAADELHAARLIVRRRDRAVALPLRRRRGAIIGLAGLPCAGKSTLVGIAREMGIACFDVGESIRRKFGTEAYELSPADKIRLLGKSDSVFRSLGPELREAFVPGEVLLVDSFKAVADLAVVREEVPEAMVESWHVTADEGLRGARFVTRARPDDGPSLTAKEEKLRAIDIDGAVQASAWTIVNDGSREELATRGREFLTSVLAALHWNAG</sequence>
<dbReference type="SUPFAM" id="SSF102114">
    <property type="entry name" value="Radical SAM enzymes"/>
    <property type="match status" value="1"/>
</dbReference>
<evidence type="ECO:0000313" key="7">
    <source>
        <dbReference type="EMBL" id="GID61412.1"/>
    </source>
</evidence>
<dbReference type="InterPro" id="IPR027417">
    <property type="entry name" value="P-loop_NTPase"/>
</dbReference>
<dbReference type="PROSITE" id="PS51332">
    <property type="entry name" value="B12_BINDING"/>
    <property type="match status" value="1"/>
</dbReference>
<dbReference type="SFLD" id="SFLDF00324">
    <property type="entry name" value="bacteriocin_maturation"/>
    <property type="match status" value="1"/>
</dbReference>
<dbReference type="InterPro" id="IPR006158">
    <property type="entry name" value="Cobalamin-bd"/>
</dbReference>
<dbReference type="NCBIfam" id="TIGR03975">
    <property type="entry name" value="rSAM_ocin_1"/>
    <property type="match status" value="1"/>
</dbReference>
<keyword evidence="3" id="KW-0479">Metal-binding</keyword>
<keyword evidence="2" id="KW-0949">S-adenosyl-L-methionine</keyword>
<protein>
    <submittedName>
        <fullName evidence="7">RiPP maturation radical SAM protein 1</fullName>
    </submittedName>
</protein>
<evidence type="ECO:0000256" key="1">
    <source>
        <dbReference type="ARBA" id="ARBA00001966"/>
    </source>
</evidence>